<evidence type="ECO:0000313" key="4">
    <source>
        <dbReference type="Proteomes" id="UP000000467"/>
    </source>
</evidence>
<name>K4LFQ4_THEPS</name>
<gene>
    <name evidence="3" type="ordered locus">Tph_c05470</name>
</gene>
<dbReference type="EMBL" id="CP003732">
    <property type="protein sequence ID" value="AFV10785.1"/>
    <property type="molecule type" value="Genomic_DNA"/>
</dbReference>
<evidence type="ECO:0000256" key="1">
    <source>
        <dbReference type="SAM" id="Phobius"/>
    </source>
</evidence>
<dbReference type="eggNOG" id="COG4961">
    <property type="taxonomic scope" value="Bacteria"/>
</dbReference>
<keyword evidence="1" id="KW-1133">Transmembrane helix</keyword>
<keyword evidence="4" id="KW-1185">Reference proteome</keyword>
<dbReference type="STRING" id="1089553.Tph_c05470"/>
<dbReference type="AlphaFoldDB" id="K4LFQ4"/>
<dbReference type="Pfam" id="PF13400">
    <property type="entry name" value="Tad"/>
    <property type="match status" value="1"/>
</dbReference>
<dbReference type="KEGG" id="tpz:Tph_c05470"/>
<dbReference type="RefSeq" id="WP_015049703.1">
    <property type="nucleotide sequence ID" value="NC_018870.1"/>
</dbReference>
<accession>K4LFQ4</accession>
<dbReference type="HOGENOM" id="CLU_068230_0_0_9"/>
<protein>
    <recommendedName>
        <fullName evidence="2">Putative Flp pilus-assembly TadG-like N-terminal domain-containing protein</fullName>
    </recommendedName>
</protein>
<keyword evidence="1" id="KW-0812">Transmembrane</keyword>
<keyword evidence="1" id="KW-0472">Membrane</keyword>
<sequence>MTVDGPPAAGHRRRGRGATGRGNLNIIKILSGERGTALVLVALALVVILGCASLVTDIGLVYSTRTRLINTADAAALAGVQELPGDPERAREVAEEYAAANGISPEELVVEVAADRRSLTVRPHRQVQFLFARVLGFTGQDVEAAATAVVAPLTGASGVVPFSIEEQELEFGREYVLKEGAGNGPAQDGDDGKKHGWYGALDLDNSPGGGADDYREQVKNGYPGLLRVGDRVLTEAGNMSGPTTEAVNYRIGRCREGCTFENAQRGCPRVVIVPVVRVVEWDGNHPKEVEIRGFAAFFLEGVGGQGKDNYVVGRFIRTVASGELAEEGQEEQDYGLYGVRLVR</sequence>
<reference evidence="3 4" key="1">
    <citation type="journal article" date="2012" name="BMC Genomics">
        <title>Genome-guided analysis of physiological and morphological traits of the fermentative acetate oxidizer Thermacetogenium phaeum.</title>
        <authorList>
            <person name="Oehler D."/>
            <person name="Poehlein A."/>
            <person name="Leimbach A."/>
            <person name="Muller N."/>
            <person name="Daniel R."/>
            <person name="Gottschalk G."/>
            <person name="Schink B."/>
        </authorList>
    </citation>
    <scope>NUCLEOTIDE SEQUENCE [LARGE SCALE GENOMIC DNA]</scope>
    <source>
        <strain evidence="4">ATCC BAA-254 / DSM 26808 / PB</strain>
    </source>
</reference>
<dbReference type="OrthoDB" id="5447051at2"/>
<evidence type="ECO:0000259" key="2">
    <source>
        <dbReference type="Pfam" id="PF13400"/>
    </source>
</evidence>
<dbReference type="Proteomes" id="UP000000467">
    <property type="component" value="Chromosome"/>
</dbReference>
<dbReference type="InterPro" id="IPR028087">
    <property type="entry name" value="Tad_N"/>
</dbReference>
<evidence type="ECO:0000313" key="3">
    <source>
        <dbReference type="EMBL" id="AFV10785.1"/>
    </source>
</evidence>
<feature type="domain" description="Putative Flp pilus-assembly TadG-like N-terminal" evidence="2">
    <location>
        <begin position="35"/>
        <end position="81"/>
    </location>
</feature>
<organism evidence="3 4">
    <name type="scientific">Thermacetogenium phaeum (strain ATCC BAA-254 / DSM 26808 / PB)</name>
    <dbReference type="NCBI Taxonomy" id="1089553"/>
    <lineage>
        <taxon>Bacteria</taxon>
        <taxon>Bacillati</taxon>
        <taxon>Bacillota</taxon>
        <taxon>Clostridia</taxon>
        <taxon>Thermoanaerobacterales</taxon>
        <taxon>Thermoanaerobacteraceae</taxon>
        <taxon>Thermacetogenium</taxon>
    </lineage>
</organism>
<proteinExistence type="predicted"/>
<feature type="transmembrane region" description="Helical" evidence="1">
    <location>
        <begin position="37"/>
        <end position="62"/>
    </location>
</feature>